<dbReference type="AlphaFoldDB" id="Q1YJ20"/>
<name>Q1YJ20_AURMS</name>
<keyword evidence="2" id="KW-1185">Reference proteome</keyword>
<dbReference type="HOGENOM" id="CLU_979399_0_0_5"/>
<organism evidence="1 2">
    <name type="scientific">Aurantimonas manganoxydans (strain ATCC BAA-1229 / DSM 21871 / SI85-9A1)</name>
    <dbReference type="NCBI Taxonomy" id="287752"/>
    <lineage>
        <taxon>Bacteria</taxon>
        <taxon>Pseudomonadati</taxon>
        <taxon>Pseudomonadota</taxon>
        <taxon>Alphaproteobacteria</taxon>
        <taxon>Hyphomicrobiales</taxon>
        <taxon>Aurantimonadaceae</taxon>
        <taxon>Aurantimonas</taxon>
    </lineage>
</organism>
<reference evidence="1 2" key="1">
    <citation type="journal article" date="2008" name="Appl. Environ. Microbiol.">
        <title>Genomic insights into Mn(II) oxidation by the marine alphaproteobacterium Aurantimonas sp. strain SI85-9A1.</title>
        <authorList>
            <person name="Dick G.J."/>
            <person name="Podell S."/>
            <person name="Johnson H.A."/>
            <person name="Rivera-Espinoza Y."/>
            <person name="Bernier-Latmani R."/>
            <person name="McCarthy J.K."/>
            <person name="Torpey J.W."/>
            <person name="Clement B.G."/>
            <person name="Gaasterland T."/>
            <person name="Tebo B.M."/>
        </authorList>
    </citation>
    <scope>NUCLEOTIDE SEQUENCE [LARGE SCALE GENOMIC DNA]</scope>
    <source>
        <strain evidence="1 2">SI85-9A1</strain>
    </source>
</reference>
<evidence type="ECO:0000313" key="2">
    <source>
        <dbReference type="Proteomes" id="UP000000321"/>
    </source>
</evidence>
<sequence length="284" mass="32107">MYPVPHQWTSDDPLRHPHLQHCRHRRGPPHRRRVAAEHEGVWHRPERVPQRRIGMSDNDNSIISLDDLNATQKNFGIVYSDGGVPADFAKVAIIALTVREQFATNPALFGGAPEIFPDPEDPTRQCFVLRGAAVWVCTQTDFGPHLLDLVKSTGACFRRRDGMAFLISALARDAAFAERFNARIDPVELLEEKLVGYLEQHGYRLVFEVLEKAGTPEEPCTMMMHELRELILEHHLETVVCTRMPILGLTRLQLGDVLDGWMGAHDSSVQRLLGDMPEFGAEHE</sequence>
<dbReference type="Proteomes" id="UP000000321">
    <property type="component" value="Unassembled WGS sequence"/>
</dbReference>
<accession>Q1YJ20</accession>
<evidence type="ECO:0000313" key="1">
    <source>
        <dbReference type="EMBL" id="EAS49947.1"/>
    </source>
</evidence>
<protein>
    <submittedName>
        <fullName evidence="1">Uncharacterized protein</fullName>
    </submittedName>
</protein>
<dbReference type="BioCyc" id="AURANTIMONAS:SI859A1_01300-MONOMER"/>
<comment type="caution">
    <text evidence="1">The sequence shown here is derived from an EMBL/GenBank/DDBJ whole genome shotgun (WGS) entry which is preliminary data.</text>
</comment>
<gene>
    <name evidence="1" type="ORF">SI859A1_01300</name>
</gene>
<dbReference type="EMBL" id="AAPJ01000003">
    <property type="protein sequence ID" value="EAS49947.1"/>
    <property type="molecule type" value="Genomic_DNA"/>
</dbReference>
<proteinExistence type="predicted"/>